<dbReference type="AlphaFoldDB" id="A0A3G8JQP3"/>
<organism evidence="1 2">
    <name type="scientific">Gordonia insulae</name>
    <dbReference type="NCBI Taxonomy" id="2420509"/>
    <lineage>
        <taxon>Bacteria</taxon>
        <taxon>Bacillati</taxon>
        <taxon>Actinomycetota</taxon>
        <taxon>Actinomycetes</taxon>
        <taxon>Mycobacteriales</taxon>
        <taxon>Gordoniaceae</taxon>
        <taxon>Gordonia</taxon>
    </lineage>
</organism>
<gene>
    <name evidence="1" type="ORF">D7316_03861</name>
</gene>
<dbReference type="RefSeq" id="WP_124709651.1">
    <property type="nucleotide sequence ID" value="NZ_CP033972.1"/>
</dbReference>
<dbReference type="Proteomes" id="UP000271469">
    <property type="component" value="Chromosome"/>
</dbReference>
<name>A0A3G8JQP3_9ACTN</name>
<proteinExistence type="predicted"/>
<reference evidence="1 2" key="1">
    <citation type="submission" date="2018-11" db="EMBL/GenBank/DDBJ databases">
        <title>Gordonia insulae sp. nov., isolated from an island soil.</title>
        <authorList>
            <person name="Kim Y.S."/>
            <person name="Kim S.B."/>
        </authorList>
    </citation>
    <scope>NUCLEOTIDE SEQUENCE [LARGE SCALE GENOMIC DNA]</scope>
    <source>
        <strain evidence="1 2">MMS17-SY073</strain>
    </source>
</reference>
<dbReference type="EMBL" id="CP033972">
    <property type="protein sequence ID" value="AZG47253.1"/>
    <property type="molecule type" value="Genomic_DNA"/>
</dbReference>
<protein>
    <submittedName>
        <fullName evidence="1">Uncharacterized protein</fullName>
    </submittedName>
</protein>
<sequence>MKPTHLYEFSDGTTATLGPDEQTRLLTHPLTVLDGGEENHVILSRLVRQEWPDELTEAERDESLSSFLQAGGSADAMTLELRRREADGSHRQYIVGRPSGDAAEPDIGIDVGEHTYLVTPNEVFTADAAGEVFVYYFHHRDVPEGFTLREL</sequence>
<evidence type="ECO:0000313" key="1">
    <source>
        <dbReference type="EMBL" id="AZG47253.1"/>
    </source>
</evidence>
<dbReference type="KEGG" id="gom:D7316_03861"/>
<evidence type="ECO:0000313" key="2">
    <source>
        <dbReference type="Proteomes" id="UP000271469"/>
    </source>
</evidence>
<keyword evidence="2" id="KW-1185">Reference proteome</keyword>
<accession>A0A3G8JQP3</accession>
<dbReference type="OrthoDB" id="5110616at2"/>